<keyword evidence="3" id="KW-1185">Reference proteome</keyword>
<dbReference type="Proteomes" id="UP000325273">
    <property type="component" value="Unassembled WGS sequence"/>
</dbReference>
<sequence>MTLEVRSYQGALPATPLAHCFDAAGGAIGRGPDNAMVLPDALKTVSRVQARLDCADGAWWLTDLGSNPSRLNGRPVTADARTQLADRDRLEIGAYVLDVTIEALAVAPASNASHDAEGVFGLTDPDHAADLLGGVPPFATDALLGDPLAHAAVLAGARLPGAPFDPLGAPLRQSMRAADGRVAFAGSEHDHVSPEQFAFVPPEMAHGVQPAMSIPDDYDPLSDAALGRHARSHGEGGADAVVPRTVASTVVAQSAASASSDLTLAALLDGLGLDRSAVRERSGADLARLAGRMLRTAVSGAVNVLMSRSVLKREVRLDTTLLLQRDNNPLKFFPDGDSALQQMLSGRGSGYLPAEAALQRAFDDIRGHELAVLAGMRAALQHVLGRFDPHALSAASDAQDARGWLGKLPGRRKAQLWDQFTALYSELARASDDDLQALCGSAFNDAYERQAGLLRDGLPLTSTHSQRDDNVHE</sequence>
<dbReference type="EMBL" id="VTUZ01000042">
    <property type="protein sequence ID" value="KAA1000983.1"/>
    <property type="molecule type" value="Genomic_DNA"/>
</dbReference>
<dbReference type="InterPro" id="IPR000253">
    <property type="entry name" value="FHA_dom"/>
</dbReference>
<accession>A0A5B0GC37</accession>
<dbReference type="SUPFAM" id="SSF49879">
    <property type="entry name" value="SMAD/FHA domain"/>
    <property type="match status" value="1"/>
</dbReference>
<reference evidence="2 3" key="1">
    <citation type="submission" date="2019-08" db="EMBL/GenBank/DDBJ databases">
        <title>Paraburkholderia sp. DCY113.</title>
        <authorList>
            <person name="Kang J."/>
        </authorList>
    </citation>
    <scope>NUCLEOTIDE SEQUENCE [LARGE SCALE GENOMIC DNA]</scope>
    <source>
        <strain evidence="2 3">DCY113</strain>
    </source>
</reference>
<dbReference type="PROSITE" id="PS50006">
    <property type="entry name" value="FHA_DOMAIN"/>
    <property type="match status" value="1"/>
</dbReference>
<dbReference type="InterPro" id="IPR008984">
    <property type="entry name" value="SMAD_FHA_dom_sf"/>
</dbReference>
<dbReference type="InterPro" id="IPR017735">
    <property type="entry name" value="T6SS_FHA"/>
</dbReference>
<dbReference type="SMART" id="SM00240">
    <property type="entry name" value="FHA"/>
    <property type="match status" value="1"/>
</dbReference>
<feature type="domain" description="FHA" evidence="1">
    <location>
        <begin position="26"/>
        <end position="76"/>
    </location>
</feature>
<evidence type="ECO:0000259" key="1">
    <source>
        <dbReference type="PROSITE" id="PS50006"/>
    </source>
</evidence>
<proteinExistence type="predicted"/>
<comment type="caution">
    <text evidence="2">The sequence shown here is derived from an EMBL/GenBank/DDBJ whole genome shotgun (WGS) entry which is preliminary data.</text>
</comment>
<evidence type="ECO:0000313" key="3">
    <source>
        <dbReference type="Proteomes" id="UP000325273"/>
    </source>
</evidence>
<gene>
    <name evidence="2" type="primary">tagH</name>
    <name evidence="2" type="ORF">FVF58_39500</name>
</gene>
<evidence type="ECO:0000313" key="2">
    <source>
        <dbReference type="EMBL" id="KAA1000983.1"/>
    </source>
</evidence>
<dbReference type="NCBIfam" id="TIGR03354">
    <property type="entry name" value="VI_FHA"/>
    <property type="match status" value="1"/>
</dbReference>
<dbReference type="AlphaFoldDB" id="A0A5B0GC37"/>
<dbReference type="Pfam" id="PF20232">
    <property type="entry name" value="T6SS_FHA_C"/>
    <property type="match status" value="1"/>
</dbReference>
<dbReference type="Pfam" id="PF00498">
    <property type="entry name" value="FHA"/>
    <property type="match status" value="1"/>
</dbReference>
<organism evidence="2 3">
    <name type="scientific">Paraburkholderia panacisoli</name>
    <dbReference type="NCBI Taxonomy" id="2603818"/>
    <lineage>
        <taxon>Bacteria</taxon>
        <taxon>Pseudomonadati</taxon>
        <taxon>Pseudomonadota</taxon>
        <taxon>Betaproteobacteria</taxon>
        <taxon>Burkholderiales</taxon>
        <taxon>Burkholderiaceae</taxon>
        <taxon>Paraburkholderia</taxon>
    </lineage>
</organism>
<dbReference type="InterPro" id="IPR046883">
    <property type="entry name" value="T6SS_FHA_C"/>
</dbReference>
<dbReference type="CDD" id="cd00060">
    <property type="entry name" value="FHA"/>
    <property type="match status" value="1"/>
</dbReference>
<name>A0A5B0GC37_9BURK</name>
<dbReference type="Gene3D" id="2.60.200.20">
    <property type="match status" value="1"/>
</dbReference>
<dbReference type="RefSeq" id="WP_149675084.1">
    <property type="nucleotide sequence ID" value="NZ_VTUZ01000042.1"/>
</dbReference>
<protein>
    <submittedName>
        <fullName evidence="2">Type VI secretion system-associated FHA domain protein TagH</fullName>
    </submittedName>
</protein>